<dbReference type="GO" id="GO:0009239">
    <property type="term" value="P:enterobactin biosynthetic process"/>
    <property type="evidence" value="ECO:0007669"/>
    <property type="project" value="UniProtKB-UniPathway"/>
</dbReference>
<dbReference type="Gene3D" id="3.90.470.20">
    <property type="entry name" value="4'-phosphopantetheinyl transferase domain"/>
    <property type="match status" value="1"/>
</dbReference>
<dbReference type="GO" id="GO:0008897">
    <property type="term" value="F:holo-[acyl-carrier-protein] synthase activity"/>
    <property type="evidence" value="ECO:0007669"/>
    <property type="project" value="InterPro"/>
</dbReference>
<keyword evidence="7" id="KW-0259">Enterobactin biosynthesis</keyword>
<dbReference type="AlphaFoldDB" id="A0A191W2N3"/>
<feature type="binding site" evidence="13">
    <location>
        <position position="114"/>
    </location>
    <ligand>
        <name>Mg(2+)</name>
        <dbReference type="ChEBI" id="CHEBI:18420"/>
    </ligand>
</feature>
<accession>A0A191W2N3</accession>
<feature type="domain" description="4'-phosphopantetheinyl transferase N-terminal" evidence="15">
    <location>
        <begin position="39"/>
        <end position="101"/>
    </location>
</feature>
<gene>
    <name evidence="16" type="ORF">DYL72_12745</name>
    <name evidence="17" type="ORF">PL14_13860</name>
</gene>
<evidence type="ECO:0000256" key="9">
    <source>
        <dbReference type="ARBA" id="ARBA00031996"/>
    </source>
</evidence>
<evidence type="ECO:0000256" key="12">
    <source>
        <dbReference type="PIRSR" id="PIRSR603542-1"/>
    </source>
</evidence>
<dbReference type="Pfam" id="PF01648">
    <property type="entry name" value="ACPS"/>
    <property type="match status" value="1"/>
</dbReference>
<comment type="catalytic activity">
    <reaction evidence="11">
        <text>apo-[peptidyl-carrier protein] + CoA = holo-[peptidyl-carrier protein] + adenosine 3',5'-bisphosphate + H(+)</text>
        <dbReference type="Rhea" id="RHEA:46228"/>
        <dbReference type="Rhea" id="RHEA-COMP:11479"/>
        <dbReference type="Rhea" id="RHEA-COMP:11480"/>
        <dbReference type="ChEBI" id="CHEBI:15378"/>
        <dbReference type="ChEBI" id="CHEBI:29999"/>
        <dbReference type="ChEBI" id="CHEBI:57287"/>
        <dbReference type="ChEBI" id="CHEBI:58343"/>
        <dbReference type="ChEBI" id="CHEBI:64479"/>
    </reaction>
</comment>
<name>A0A191W2N3_VIBAN</name>
<sequence>MLIIPNWPSFIQYHQLEVKYLPEYKNKLEEQGISLPSSLNQAVLKRHCEFLAGRMCAKHCLTKLDQSQSLTLEIGKGNQAVWPQNIVGSISHCHGYAIAAATHQTQACAALGIDIEQLIRDEWLSDIRQQVMTPAEHIFAHHFAQLASFITLIFSAKESIYKAIYPWVEQVLDFHVVELIHVDKHAKRLIFQIHTDLHPFLNPSCTISVGYHWPDSEYVLTWCYLSQAHFSTHKK</sequence>
<feature type="binding site" evidence="12">
    <location>
        <position position="158"/>
    </location>
    <ligand>
        <name>CoA</name>
        <dbReference type="ChEBI" id="CHEBI:57287"/>
    </ligand>
</feature>
<dbReference type="GO" id="GO:0000287">
    <property type="term" value="F:magnesium ion binding"/>
    <property type="evidence" value="ECO:0007669"/>
    <property type="project" value="InterPro"/>
</dbReference>
<dbReference type="Pfam" id="PF17837">
    <property type="entry name" value="4PPT_N"/>
    <property type="match status" value="1"/>
</dbReference>
<evidence type="ECO:0000256" key="6">
    <source>
        <dbReference type="ARBA" id="ARBA00022679"/>
    </source>
</evidence>
<evidence type="ECO:0000256" key="11">
    <source>
        <dbReference type="ARBA" id="ARBA00049191"/>
    </source>
</evidence>
<reference evidence="16 19" key="2">
    <citation type="submission" date="2018-12" db="EMBL/GenBank/DDBJ databases">
        <title>Characterization and Draft Genome of Vibrio anguillarum J360 Marine Pathogen Isolated from an Outbreak in Lumpfish (Cyclopterus lumpus).</title>
        <authorList>
            <person name="Vasquez J.I."/>
            <person name="Cao T."/>
            <person name="Chakraborty S."/>
            <person name="Gnanagobal H."/>
            <person name="Wescot J."/>
            <person name="Boyce D."/>
            <person name="Santander J."/>
        </authorList>
    </citation>
    <scope>NUCLEOTIDE SEQUENCE [LARGE SCALE GENOMIC DNA]</scope>
    <source>
        <strain evidence="16 19">J360</strain>
    </source>
</reference>
<proteinExistence type="inferred from homology"/>
<dbReference type="PANTHER" id="PTHR38096:SF1">
    <property type="entry name" value="ENTEROBACTIN SYNTHASE COMPONENT D"/>
    <property type="match status" value="1"/>
</dbReference>
<dbReference type="InterPro" id="IPR041354">
    <property type="entry name" value="4PPT_N"/>
</dbReference>
<evidence type="ECO:0000313" key="17">
    <source>
        <dbReference type="EMBL" id="MBT2919762.1"/>
    </source>
</evidence>
<dbReference type="SUPFAM" id="SSF56214">
    <property type="entry name" value="4'-phosphopantetheinyl transferase"/>
    <property type="match status" value="1"/>
</dbReference>
<dbReference type="PANTHER" id="PTHR38096">
    <property type="entry name" value="ENTEROBACTIN SYNTHASE COMPONENT D"/>
    <property type="match status" value="1"/>
</dbReference>
<dbReference type="Proteomes" id="UP000078309">
    <property type="component" value="Unassembled WGS sequence"/>
</dbReference>
<keyword evidence="6 17" id="KW-0808">Transferase</keyword>
<feature type="binding site" evidence="12">
    <location>
        <position position="172"/>
    </location>
    <ligand>
        <name>CoA</name>
        <dbReference type="ChEBI" id="CHEBI:57287"/>
    </ligand>
</feature>
<feature type="binding site" evidence="12">
    <location>
        <position position="114"/>
    </location>
    <ligand>
        <name>CoA</name>
        <dbReference type="ChEBI" id="CHEBI:57287"/>
    </ligand>
</feature>
<protein>
    <recommendedName>
        <fullName evidence="5">Enterobactin synthase component D</fullName>
    </recommendedName>
    <alternativeName>
        <fullName evidence="8">4'-phosphopantetheinyl transferase EntD</fullName>
    </alternativeName>
    <alternativeName>
        <fullName evidence="9">Enterochelin synthase D</fullName>
    </alternativeName>
</protein>
<evidence type="ECO:0000259" key="15">
    <source>
        <dbReference type="Pfam" id="PF17837"/>
    </source>
</evidence>
<feature type="binding site" evidence="13">
    <location>
        <position position="116"/>
    </location>
    <ligand>
        <name>Mg(2+)</name>
        <dbReference type="ChEBI" id="CHEBI:18420"/>
    </ligand>
</feature>
<dbReference type="EMBL" id="CP034672">
    <property type="protein sequence ID" value="AZS25799.1"/>
    <property type="molecule type" value="Genomic_DNA"/>
</dbReference>
<comment type="catalytic activity">
    <reaction evidence="10">
        <text>apo-[aryl-carrier protein] + CoA = holo-[aryl-carrier protein] + adenosine 3',5'-bisphosphate + H(+)</text>
        <dbReference type="Rhea" id="RHEA:48404"/>
        <dbReference type="Rhea" id="RHEA-COMP:15903"/>
        <dbReference type="Rhea" id="RHEA-COMP:17557"/>
        <dbReference type="ChEBI" id="CHEBI:15378"/>
        <dbReference type="ChEBI" id="CHEBI:29999"/>
        <dbReference type="ChEBI" id="CHEBI:57287"/>
        <dbReference type="ChEBI" id="CHEBI:58343"/>
        <dbReference type="ChEBI" id="CHEBI:64479"/>
    </reaction>
</comment>
<evidence type="ECO:0000256" key="2">
    <source>
        <dbReference type="ARBA" id="ARBA00004993"/>
    </source>
</evidence>
<feature type="binding site" evidence="12">
    <location>
        <position position="162"/>
    </location>
    <ligand>
        <name>CoA</name>
        <dbReference type="ChEBI" id="CHEBI:57287"/>
    </ligand>
</feature>
<dbReference type="InterPro" id="IPR037143">
    <property type="entry name" value="4-PPantetheinyl_Trfase_dom_sf"/>
</dbReference>
<evidence type="ECO:0000256" key="3">
    <source>
        <dbReference type="ARBA" id="ARBA00008342"/>
    </source>
</evidence>
<evidence type="ECO:0000256" key="7">
    <source>
        <dbReference type="ARBA" id="ARBA00023191"/>
    </source>
</evidence>
<evidence type="ECO:0000256" key="1">
    <source>
        <dbReference type="ARBA" id="ARBA00003937"/>
    </source>
</evidence>
<dbReference type="InterPro" id="IPR008278">
    <property type="entry name" value="4-PPantetheinyl_Trfase_dom"/>
</dbReference>
<comment type="function">
    <text evidence="1">Involved in the biosynthesis of the siderophore enterobactin (enterochelin), which is a macrocyclic trimeric lactone of N-(2,3-dihydroxybenzoyl)-serine. The serine trilactone serves as a scaffolding for the three catechol functionalities that provide hexadentate coordination for the tightly ligated iron(2+) atoms. Plays an essential role in the assembly of the enterobactin by catalyzing the transfer of the 4'-phosphopantetheine (Ppant) moiety from coenzyme A to the apo-domains of both EntB (ArCP domain) and EntF (PCP domain) to yield their holo-forms which make them competent for the activation of 2,3-dihydroxybenzoate (DHB) and L-serine, respectively.</text>
</comment>
<evidence type="ECO:0000256" key="4">
    <source>
        <dbReference type="ARBA" id="ARBA00011503"/>
    </source>
</evidence>
<dbReference type="UniPathway" id="UPA00017"/>
<keyword evidence="13" id="KW-0460">Magnesium</keyword>
<dbReference type="Proteomes" id="UP000256923">
    <property type="component" value="Chromosome 1"/>
</dbReference>
<dbReference type="RefSeq" id="WP_017045634.1">
    <property type="nucleotide sequence ID" value="NZ_CP011464.1"/>
</dbReference>
<evidence type="ECO:0000259" key="14">
    <source>
        <dbReference type="Pfam" id="PF01648"/>
    </source>
</evidence>
<reference evidence="17 18" key="1">
    <citation type="journal article" date="2017" name="J. Fish Dis.">
        <title>Comparative assessment of Vibrio virulence in marine fish larvae.</title>
        <authorList>
            <person name="Ronneseth A."/>
            <person name="Castillo D."/>
            <person name="D'Alvise P."/>
            <person name="Tonnesen O."/>
            <person name="Haugland G."/>
            <person name="Grotkjaer T."/>
            <person name="Engell-Sorensen K."/>
            <person name="Norremark L."/>
            <person name="Bergh O."/>
            <person name="Wergeland H.I."/>
            <person name="Gram L."/>
        </authorList>
    </citation>
    <scope>NUCLEOTIDE SEQUENCE [LARGE SCALE GENOMIC DNA]</scope>
    <source>
        <strain evidence="17 18">90-11-286</strain>
    </source>
</reference>
<comment type="subunit">
    <text evidence="4">EntB, EntD, EntE, and EntF form a multienzyme complex called enterobactin synthase.</text>
</comment>
<dbReference type="OrthoDB" id="8210607at2"/>
<evidence type="ECO:0000313" key="19">
    <source>
        <dbReference type="Proteomes" id="UP000256923"/>
    </source>
</evidence>
<dbReference type="PRINTS" id="PR01399">
    <property type="entry name" value="ENTSNTHTASED"/>
</dbReference>
<feature type="binding site" evidence="12">
    <location>
        <position position="54"/>
    </location>
    <ligand>
        <name>CoA</name>
        <dbReference type="ChEBI" id="CHEBI:57287"/>
    </ligand>
</feature>
<evidence type="ECO:0000256" key="13">
    <source>
        <dbReference type="PIRSR" id="PIRSR603542-2"/>
    </source>
</evidence>
<comment type="pathway">
    <text evidence="2">Siderophore biosynthesis; enterobactin biosynthesis.</text>
</comment>
<feature type="binding site" evidence="12">
    <location>
        <position position="46"/>
    </location>
    <ligand>
        <name>CoA</name>
        <dbReference type="ChEBI" id="CHEBI:57287"/>
    </ligand>
</feature>
<dbReference type="GO" id="GO:0005886">
    <property type="term" value="C:plasma membrane"/>
    <property type="evidence" value="ECO:0007669"/>
    <property type="project" value="TreeGrafter"/>
</dbReference>
<evidence type="ECO:0000313" key="16">
    <source>
        <dbReference type="EMBL" id="AZS25799.1"/>
    </source>
</evidence>
<keyword evidence="13" id="KW-0479">Metal-binding</keyword>
<feature type="domain" description="4'-phosphopantetheinyl transferase" evidence="14">
    <location>
        <begin position="111"/>
        <end position="194"/>
    </location>
</feature>
<comment type="cofactor">
    <cofactor evidence="13">
        <name>Mg(2+)</name>
        <dbReference type="ChEBI" id="CHEBI:18420"/>
    </cofactor>
</comment>
<reference evidence="17" key="3">
    <citation type="submission" date="2021-05" db="EMBL/GenBank/DDBJ databases">
        <authorList>
            <person name="Kalatzis P.G."/>
            <person name="Castillo D."/>
            <person name="D'Alvise P."/>
            <person name="Middelboe M."/>
            <person name="Gram L."/>
        </authorList>
    </citation>
    <scope>NUCLEOTIDE SEQUENCE</scope>
    <source>
        <strain evidence="17">90-11-286</strain>
    </source>
</reference>
<dbReference type="EMBL" id="JAHGUI010000059">
    <property type="protein sequence ID" value="MBT2919762.1"/>
    <property type="molecule type" value="Genomic_DNA"/>
</dbReference>
<evidence type="ECO:0000256" key="10">
    <source>
        <dbReference type="ARBA" id="ARBA00049176"/>
    </source>
</evidence>
<evidence type="ECO:0000256" key="8">
    <source>
        <dbReference type="ARBA" id="ARBA00029894"/>
    </source>
</evidence>
<dbReference type="InterPro" id="IPR003542">
    <property type="entry name" value="Enbac_synth_compD-like"/>
</dbReference>
<dbReference type="STRING" id="55601.AA407_08760"/>
<evidence type="ECO:0000256" key="5">
    <source>
        <dbReference type="ARBA" id="ARBA00019087"/>
    </source>
</evidence>
<comment type="similarity">
    <text evidence="3">Belongs to the P-Pant transferase superfamily. EntD family.</text>
</comment>
<dbReference type="GO" id="GO:0009366">
    <property type="term" value="C:enterobactin synthetase complex"/>
    <property type="evidence" value="ECO:0007669"/>
    <property type="project" value="InterPro"/>
</dbReference>
<feature type="binding site" evidence="13">
    <location>
        <position position="115"/>
    </location>
    <ligand>
        <name>Mg(2+)</name>
        <dbReference type="ChEBI" id="CHEBI:18420"/>
    </ligand>
</feature>
<evidence type="ECO:0000313" key="18">
    <source>
        <dbReference type="Proteomes" id="UP000078309"/>
    </source>
</evidence>
<feature type="binding site" evidence="12">
    <location>
        <begin position="91"/>
        <end position="92"/>
    </location>
    <ligand>
        <name>CoA</name>
        <dbReference type="ChEBI" id="CHEBI:57287"/>
    </ligand>
</feature>
<organism evidence="17 18">
    <name type="scientific">Vibrio anguillarum</name>
    <name type="common">Listonella anguillarum</name>
    <dbReference type="NCBI Taxonomy" id="55601"/>
    <lineage>
        <taxon>Bacteria</taxon>
        <taxon>Pseudomonadati</taxon>
        <taxon>Pseudomonadota</taxon>
        <taxon>Gammaproteobacteria</taxon>
        <taxon>Vibrionales</taxon>
        <taxon>Vibrionaceae</taxon>
        <taxon>Vibrio</taxon>
    </lineage>
</organism>